<comment type="pathway">
    <text evidence="2 7 8">Cell wall biogenesis; peptidoglycan biosynthesis.</text>
</comment>
<proteinExistence type="inferred from homology"/>
<dbReference type="InterPro" id="IPR004101">
    <property type="entry name" value="Mur_ligase_C"/>
</dbReference>
<sequence length="437" mass="48694">MTKLAREKHQEILICGLGKSGVASARLALKQGYKCYLSDSSLQSLERKEIQQLIEEGAVFCSLPYTQAFENCVMSPGINPKSELYQAAKKASVNFMGELDFAAKFMPQTKFLAITGTNGKTTCTEMTQHTLKNLDYEAVACGNIGLPLAEVALRDNQPDFAVVEISSYQIDLLSSLKFDAAIILNVSEDHMDRYGTFDKYLDSKLMIRKFCHFLAVQQDVECAQADMVFSIGDEKADLMIGEELFQYRDQKIPLPKFSFYGKHNLENALGVLALLNSQKIDLQKSLLAMSDFTCSEHRLEDFATYQNVLYVNDSKSTNPASLMVALETFADKNKKIVLIAGGRDKNMDLSVVNPLISKYVKEVFSYGECKENLKALWHTLCLTNLCADFEGAVLEAISCAKEGDVVLLSPGCSSLDLFKSFEERGKKFKSLVQKVNE</sequence>
<keyword evidence="7 8" id="KW-0133">Cell shape</keyword>
<dbReference type="STRING" id="313628.LNTAR_18780"/>
<evidence type="ECO:0000256" key="7">
    <source>
        <dbReference type="HAMAP-Rule" id="MF_00639"/>
    </source>
</evidence>
<keyword evidence="5 7" id="KW-0547">Nucleotide-binding</keyword>
<gene>
    <name evidence="7" type="primary">murD</name>
    <name evidence="11" type="ORF">LNTAR_18780</name>
</gene>
<keyword evidence="7 8" id="KW-0131">Cell cycle</keyword>
<dbReference type="SUPFAM" id="SSF53244">
    <property type="entry name" value="MurD-like peptide ligases, peptide-binding domain"/>
    <property type="match status" value="1"/>
</dbReference>
<dbReference type="GO" id="GO:0005524">
    <property type="term" value="F:ATP binding"/>
    <property type="evidence" value="ECO:0007669"/>
    <property type="project" value="UniProtKB-UniRule"/>
</dbReference>
<evidence type="ECO:0000259" key="9">
    <source>
        <dbReference type="Pfam" id="PF02875"/>
    </source>
</evidence>
<dbReference type="PANTHER" id="PTHR43692">
    <property type="entry name" value="UDP-N-ACETYLMURAMOYLALANINE--D-GLUTAMATE LIGASE"/>
    <property type="match status" value="1"/>
</dbReference>
<name>A6DNR2_9BACT</name>
<dbReference type="PANTHER" id="PTHR43692:SF1">
    <property type="entry name" value="UDP-N-ACETYLMURAMOYLALANINE--D-GLUTAMATE LIGASE"/>
    <property type="match status" value="1"/>
</dbReference>
<dbReference type="InterPro" id="IPR013221">
    <property type="entry name" value="Mur_ligase_cen"/>
</dbReference>
<dbReference type="InterPro" id="IPR036565">
    <property type="entry name" value="Mur-like_cat_sf"/>
</dbReference>
<dbReference type="GO" id="GO:0005737">
    <property type="term" value="C:cytoplasm"/>
    <property type="evidence" value="ECO:0007669"/>
    <property type="project" value="UniProtKB-SubCell"/>
</dbReference>
<feature type="domain" description="Mur ligase C-terminal" evidence="9">
    <location>
        <begin position="297"/>
        <end position="410"/>
    </location>
</feature>
<dbReference type="HAMAP" id="MF_00639">
    <property type="entry name" value="MurD"/>
    <property type="match status" value="1"/>
</dbReference>
<dbReference type="Pfam" id="PF02875">
    <property type="entry name" value="Mur_ligase_C"/>
    <property type="match status" value="1"/>
</dbReference>
<dbReference type="SUPFAM" id="SSF51984">
    <property type="entry name" value="MurCD N-terminal domain"/>
    <property type="match status" value="1"/>
</dbReference>
<dbReference type="Gene3D" id="3.40.50.720">
    <property type="entry name" value="NAD(P)-binding Rossmann-like Domain"/>
    <property type="match status" value="1"/>
</dbReference>
<dbReference type="NCBIfam" id="TIGR01087">
    <property type="entry name" value="murD"/>
    <property type="match status" value="1"/>
</dbReference>
<keyword evidence="7 8" id="KW-0961">Cell wall biogenesis/degradation</keyword>
<feature type="binding site" evidence="7">
    <location>
        <begin position="116"/>
        <end position="122"/>
    </location>
    <ligand>
        <name>ATP</name>
        <dbReference type="ChEBI" id="CHEBI:30616"/>
    </ligand>
</feature>
<comment type="similarity">
    <text evidence="7">Belongs to the MurCDEF family.</text>
</comment>
<dbReference type="OrthoDB" id="9809796at2"/>
<evidence type="ECO:0000313" key="11">
    <source>
        <dbReference type="EMBL" id="EDM26721.1"/>
    </source>
</evidence>
<evidence type="ECO:0000313" key="12">
    <source>
        <dbReference type="Proteomes" id="UP000004947"/>
    </source>
</evidence>
<evidence type="ECO:0000259" key="10">
    <source>
        <dbReference type="Pfam" id="PF08245"/>
    </source>
</evidence>
<comment type="function">
    <text evidence="7 8">Cell wall formation. Catalyzes the addition of glutamate to the nucleotide precursor UDP-N-acetylmuramoyl-L-alanine (UMA).</text>
</comment>
<dbReference type="Proteomes" id="UP000004947">
    <property type="component" value="Unassembled WGS sequence"/>
</dbReference>
<evidence type="ECO:0000256" key="2">
    <source>
        <dbReference type="ARBA" id="ARBA00004752"/>
    </source>
</evidence>
<dbReference type="InterPro" id="IPR005762">
    <property type="entry name" value="MurD"/>
</dbReference>
<evidence type="ECO:0000256" key="4">
    <source>
        <dbReference type="ARBA" id="ARBA00022598"/>
    </source>
</evidence>
<dbReference type="Pfam" id="PF21799">
    <property type="entry name" value="MurD-like_N"/>
    <property type="match status" value="1"/>
</dbReference>
<keyword evidence="7 8" id="KW-0573">Peptidoglycan synthesis</keyword>
<dbReference type="GO" id="GO:0008764">
    <property type="term" value="F:UDP-N-acetylmuramoylalanine-D-glutamate ligase activity"/>
    <property type="evidence" value="ECO:0007669"/>
    <property type="project" value="UniProtKB-UniRule"/>
</dbReference>
<dbReference type="EC" id="6.3.2.9" evidence="7 8"/>
<evidence type="ECO:0000256" key="5">
    <source>
        <dbReference type="ARBA" id="ARBA00022741"/>
    </source>
</evidence>
<evidence type="ECO:0000256" key="1">
    <source>
        <dbReference type="ARBA" id="ARBA00004496"/>
    </source>
</evidence>
<dbReference type="eggNOG" id="COG0771">
    <property type="taxonomic scope" value="Bacteria"/>
</dbReference>
<dbReference type="GO" id="GO:0051301">
    <property type="term" value="P:cell division"/>
    <property type="evidence" value="ECO:0007669"/>
    <property type="project" value="UniProtKB-KW"/>
</dbReference>
<evidence type="ECO:0000256" key="3">
    <source>
        <dbReference type="ARBA" id="ARBA00022490"/>
    </source>
</evidence>
<dbReference type="RefSeq" id="WP_007279499.1">
    <property type="nucleotide sequence ID" value="NZ_ABCK01000014.1"/>
</dbReference>
<accession>A6DNR2</accession>
<feature type="domain" description="Mur ligase central" evidence="10">
    <location>
        <begin position="114"/>
        <end position="274"/>
    </location>
</feature>
<dbReference type="UniPathway" id="UPA00219"/>
<protein>
    <recommendedName>
        <fullName evidence="7 8">UDP-N-acetylmuramoylalanine--D-glutamate ligase</fullName>
        <ecNumber evidence="7 8">6.3.2.9</ecNumber>
    </recommendedName>
    <alternativeName>
        <fullName evidence="7">D-glutamic acid-adding enzyme</fullName>
    </alternativeName>
    <alternativeName>
        <fullName evidence="7">UDP-N-acetylmuramoyl-L-alanyl-D-glutamate synthetase</fullName>
    </alternativeName>
</protein>
<dbReference type="Pfam" id="PF08245">
    <property type="entry name" value="Mur_ligase_M"/>
    <property type="match status" value="1"/>
</dbReference>
<evidence type="ECO:0000256" key="6">
    <source>
        <dbReference type="ARBA" id="ARBA00022840"/>
    </source>
</evidence>
<dbReference type="InterPro" id="IPR036615">
    <property type="entry name" value="Mur_ligase_C_dom_sf"/>
</dbReference>
<dbReference type="GO" id="GO:0009252">
    <property type="term" value="P:peptidoglycan biosynthetic process"/>
    <property type="evidence" value="ECO:0007669"/>
    <property type="project" value="UniProtKB-UniRule"/>
</dbReference>
<keyword evidence="4 7" id="KW-0436">Ligase</keyword>
<dbReference type="GO" id="GO:0008360">
    <property type="term" value="P:regulation of cell shape"/>
    <property type="evidence" value="ECO:0007669"/>
    <property type="project" value="UniProtKB-KW"/>
</dbReference>
<dbReference type="Gene3D" id="3.40.1190.10">
    <property type="entry name" value="Mur-like, catalytic domain"/>
    <property type="match status" value="1"/>
</dbReference>
<comment type="subcellular location">
    <subcellularLocation>
        <location evidence="1 7 8">Cytoplasm</location>
    </subcellularLocation>
</comment>
<reference evidence="11 12" key="1">
    <citation type="journal article" date="2010" name="J. Bacteriol.">
        <title>Genome sequence of Lentisphaera araneosa HTCC2155T, the type species of the order Lentisphaerales in the phylum Lentisphaerae.</title>
        <authorList>
            <person name="Thrash J.C."/>
            <person name="Cho J.C."/>
            <person name="Vergin K.L."/>
            <person name="Morris R.M."/>
            <person name="Giovannoni S.J."/>
        </authorList>
    </citation>
    <scope>NUCLEOTIDE SEQUENCE [LARGE SCALE GENOMIC DNA]</scope>
    <source>
        <strain evidence="11 12">HTCC2155</strain>
    </source>
</reference>
<keyword evidence="6 7" id="KW-0067">ATP-binding</keyword>
<dbReference type="GO" id="GO:0071555">
    <property type="term" value="P:cell wall organization"/>
    <property type="evidence" value="ECO:0007669"/>
    <property type="project" value="UniProtKB-KW"/>
</dbReference>
<organism evidence="11 12">
    <name type="scientific">Lentisphaera araneosa HTCC2155</name>
    <dbReference type="NCBI Taxonomy" id="313628"/>
    <lineage>
        <taxon>Bacteria</taxon>
        <taxon>Pseudomonadati</taxon>
        <taxon>Lentisphaerota</taxon>
        <taxon>Lentisphaeria</taxon>
        <taxon>Lentisphaerales</taxon>
        <taxon>Lentisphaeraceae</taxon>
        <taxon>Lentisphaera</taxon>
    </lineage>
</organism>
<dbReference type="Gene3D" id="3.90.190.20">
    <property type="entry name" value="Mur ligase, C-terminal domain"/>
    <property type="match status" value="1"/>
</dbReference>
<dbReference type="AlphaFoldDB" id="A6DNR2"/>
<dbReference type="SUPFAM" id="SSF53623">
    <property type="entry name" value="MurD-like peptide ligases, catalytic domain"/>
    <property type="match status" value="1"/>
</dbReference>
<comment type="catalytic activity">
    <reaction evidence="7 8">
        <text>UDP-N-acetyl-alpha-D-muramoyl-L-alanine + D-glutamate + ATP = UDP-N-acetyl-alpha-D-muramoyl-L-alanyl-D-glutamate + ADP + phosphate + H(+)</text>
        <dbReference type="Rhea" id="RHEA:16429"/>
        <dbReference type="ChEBI" id="CHEBI:15378"/>
        <dbReference type="ChEBI" id="CHEBI:29986"/>
        <dbReference type="ChEBI" id="CHEBI:30616"/>
        <dbReference type="ChEBI" id="CHEBI:43474"/>
        <dbReference type="ChEBI" id="CHEBI:83898"/>
        <dbReference type="ChEBI" id="CHEBI:83900"/>
        <dbReference type="ChEBI" id="CHEBI:456216"/>
        <dbReference type="EC" id="6.3.2.9"/>
    </reaction>
</comment>
<dbReference type="EMBL" id="ABCK01000014">
    <property type="protein sequence ID" value="EDM26721.1"/>
    <property type="molecule type" value="Genomic_DNA"/>
</dbReference>
<keyword evidence="3 7" id="KW-0963">Cytoplasm</keyword>
<comment type="caution">
    <text evidence="11">The sequence shown here is derived from an EMBL/GenBank/DDBJ whole genome shotgun (WGS) entry which is preliminary data.</text>
</comment>
<keyword evidence="12" id="KW-1185">Reference proteome</keyword>
<keyword evidence="7 8" id="KW-0132">Cell division</keyword>
<evidence type="ECO:0000256" key="8">
    <source>
        <dbReference type="RuleBase" id="RU003664"/>
    </source>
</evidence>